<organism evidence="3 4">
    <name type="scientific">Marinomonas arctica</name>
    <dbReference type="NCBI Taxonomy" id="383750"/>
    <lineage>
        <taxon>Bacteria</taxon>
        <taxon>Pseudomonadati</taxon>
        <taxon>Pseudomonadota</taxon>
        <taxon>Gammaproteobacteria</taxon>
        <taxon>Oceanospirillales</taxon>
        <taxon>Oceanospirillaceae</taxon>
        <taxon>Marinomonas</taxon>
    </lineage>
</organism>
<dbReference type="SUPFAM" id="SSF53850">
    <property type="entry name" value="Periplasmic binding protein-like II"/>
    <property type="match status" value="1"/>
</dbReference>
<dbReference type="CDD" id="cd01008">
    <property type="entry name" value="PBP2_NrtA_SsuA_CpmA_like"/>
    <property type="match status" value="1"/>
</dbReference>
<dbReference type="Pfam" id="PF09084">
    <property type="entry name" value="NMT1"/>
    <property type="match status" value="1"/>
</dbReference>
<dbReference type="GO" id="GO:0009228">
    <property type="term" value="P:thiamine biosynthetic process"/>
    <property type="evidence" value="ECO:0007669"/>
    <property type="project" value="InterPro"/>
</dbReference>
<gene>
    <name evidence="3" type="ORF">IBG28_19325</name>
</gene>
<dbReference type="InterPro" id="IPR027939">
    <property type="entry name" value="NMT1/THI5"/>
</dbReference>
<feature type="signal peptide" evidence="1">
    <location>
        <begin position="1"/>
        <end position="31"/>
    </location>
</feature>
<sequence>MNTTCKTSLFRTLCLAGAVACTAFNINTAFAADKVRFQLDWLPGGDKAPVYVGIKKGFFDAADLDVTVASGRGSNDSISKLATGNADIGLSDLVALLMAKAQNDVPVSALYSVFSKAPHAFYVPSDSDVKSVKDVTGKRIATSPYTSSNVFLPLLLEVNGVDPDSIKLIKADAGALNPMLLSGNVDVVISWVTDTVIYQQQAQSAGKTLQILPWYDAGLEFYSTSVIASNRFINEHPDVTKRFVAAYKKAIEYTWAHPEESGQIVHEMVPEVDASTATDTINSIKSLVYNAVSDQDGYGAFTQERLATTWQWTAKAQNIAVDSFDPESAVNRQFIPK</sequence>
<feature type="domain" description="SsuA/THI5-like" evidence="2">
    <location>
        <begin position="48"/>
        <end position="260"/>
    </location>
</feature>
<dbReference type="OrthoDB" id="9815602at2"/>
<proteinExistence type="predicted"/>
<name>A0A7H1J5K7_9GAMM</name>
<dbReference type="InterPro" id="IPR015168">
    <property type="entry name" value="SsuA/THI5"/>
</dbReference>
<keyword evidence="1" id="KW-0732">Signal</keyword>
<dbReference type="PANTHER" id="PTHR31528">
    <property type="entry name" value="4-AMINO-5-HYDROXYMETHYL-2-METHYLPYRIMIDINE PHOSPHATE SYNTHASE THI11-RELATED"/>
    <property type="match status" value="1"/>
</dbReference>
<accession>A0A7H1J5K7</accession>
<dbReference type="EMBL" id="CP061081">
    <property type="protein sequence ID" value="QNT05773.1"/>
    <property type="molecule type" value="Genomic_DNA"/>
</dbReference>
<evidence type="ECO:0000259" key="2">
    <source>
        <dbReference type="Pfam" id="PF09084"/>
    </source>
</evidence>
<reference evidence="3 4" key="1">
    <citation type="submission" date="2020-09" db="EMBL/GenBank/DDBJ databases">
        <title>Complete genome sequence of an Arctic sea ice bacterium Marinomonas arctica BSI20414.</title>
        <authorList>
            <person name="Liao L."/>
            <person name="Chen B."/>
        </authorList>
    </citation>
    <scope>NUCLEOTIDE SEQUENCE [LARGE SCALE GENOMIC DNA]</scope>
    <source>
        <strain evidence="3 4">BSI20414</strain>
    </source>
</reference>
<protein>
    <submittedName>
        <fullName evidence="3">ABC transporter substrate-binding protein</fullName>
    </submittedName>
</protein>
<feature type="chain" id="PRO_5028924043" evidence="1">
    <location>
        <begin position="32"/>
        <end position="337"/>
    </location>
</feature>
<dbReference type="RefSeq" id="WP_111608722.1">
    <property type="nucleotide sequence ID" value="NZ_BMLJ01000019.1"/>
</dbReference>
<evidence type="ECO:0000256" key="1">
    <source>
        <dbReference type="SAM" id="SignalP"/>
    </source>
</evidence>
<dbReference type="PANTHER" id="PTHR31528:SF3">
    <property type="entry name" value="THIAMINE BIOSYNTHESIS PROTEIN HI_0357-RELATED"/>
    <property type="match status" value="1"/>
</dbReference>
<dbReference type="Proteomes" id="UP000516370">
    <property type="component" value="Chromosome"/>
</dbReference>
<evidence type="ECO:0000313" key="3">
    <source>
        <dbReference type="EMBL" id="QNT05773.1"/>
    </source>
</evidence>
<dbReference type="KEGG" id="mard:IBG28_19325"/>
<evidence type="ECO:0000313" key="4">
    <source>
        <dbReference type="Proteomes" id="UP000516370"/>
    </source>
</evidence>
<dbReference type="Gene3D" id="3.40.190.10">
    <property type="entry name" value="Periplasmic binding protein-like II"/>
    <property type="match status" value="2"/>
</dbReference>
<dbReference type="AlphaFoldDB" id="A0A7H1J5K7"/>
<keyword evidence="4" id="KW-1185">Reference proteome</keyword>